<comment type="caution">
    <text evidence="8">The sequence shown here is derived from an EMBL/GenBank/DDBJ whole genome shotgun (WGS) entry which is preliminary data.</text>
</comment>
<keyword evidence="4" id="KW-0808">Transferase</keyword>
<keyword evidence="2" id="KW-0813">Transport</keyword>
<feature type="domain" description="PTS EIIA type-1" evidence="7">
    <location>
        <begin position="11"/>
        <end position="68"/>
    </location>
</feature>
<evidence type="ECO:0000313" key="8">
    <source>
        <dbReference type="EMBL" id="RGD85080.1"/>
    </source>
</evidence>
<evidence type="ECO:0000256" key="1">
    <source>
        <dbReference type="ARBA" id="ARBA00004496"/>
    </source>
</evidence>
<gene>
    <name evidence="8" type="ORF">DXB93_08955</name>
</gene>
<evidence type="ECO:0000313" key="9">
    <source>
        <dbReference type="Proteomes" id="UP000261032"/>
    </source>
</evidence>
<evidence type="ECO:0000256" key="2">
    <source>
        <dbReference type="ARBA" id="ARBA00022448"/>
    </source>
</evidence>
<dbReference type="GO" id="GO:0016301">
    <property type="term" value="F:kinase activity"/>
    <property type="evidence" value="ECO:0007669"/>
    <property type="project" value="UniProtKB-KW"/>
</dbReference>
<dbReference type="SUPFAM" id="SSF51261">
    <property type="entry name" value="Duplicated hybrid motif"/>
    <property type="match status" value="1"/>
</dbReference>
<dbReference type="GO" id="GO:0005737">
    <property type="term" value="C:cytoplasm"/>
    <property type="evidence" value="ECO:0007669"/>
    <property type="project" value="UniProtKB-SubCell"/>
</dbReference>
<dbReference type="PANTHER" id="PTHR45008:SF1">
    <property type="entry name" value="PTS SYSTEM GLUCOSE-SPECIFIC EIIA COMPONENT"/>
    <property type="match status" value="1"/>
</dbReference>
<evidence type="ECO:0000256" key="6">
    <source>
        <dbReference type="ARBA" id="ARBA00022777"/>
    </source>
</evidence>
<dbReference type="Pfam" id="PF00358">
    <property type="entry name" value="PTS_EIIA_1"/>
    <property type="match status" value="1"/>
</dbReference>
<dbReference type="InterPro" id="IPR011055">
    <property type="entry name" value="Dup_hybrid_motif"/>
</dbReference>
<dbReference type="InterPro" id="IPR050890">
    <property type="entry name" value="PTS_EIIA_component"/>
</dbReference>
<dbReference type="Proteomes" id="UP000261032">
    <property type="component" value="Unassembled WGS sequence"/>
</dbReference>
<keyword evidence="5" id="KW-0598">Phosphotransferase system</keyword>
<dbReference type="RefSeq" id="WP_117581391.1">
    <property type="nucleotide sequence ID" value="NZ_QUSL01000012.1"/>
</dbReference>
<reference evidence="8 9" key="1">
    <citation type="submission" date="2018-08" db="EMBL/GenBank/DDBJ databases">
        <title>A genome reference for cultivated species of the human gut microbiota.</title>
        <authorList>
            <person name="Zou Y."/>
            <person name="Xue W."/>
            <person name="Luo G."/>
        </authorList>
    </citation>
    <scope>NUCLEOTIDE SEQUENCE [LARGE SCALE GENOMIC DNA]</scope>
    <source>
        <strain evidence="8 9">OM06-4</strain>
    </source>
</reference>
<accession>A0A3E3ED56</accession>
<evidence type="ECO:0000256" key="4">
    <source>
        <dbReference type="ARBA" id="ARBA00022679"/>
    </source>
</evidence>
<keyword evidence="6" id="KW-0418">Kinase</keyword>
<sequence>MSAFFTLRYPKGGVELLIYVGINAVQLNGEGFIARIGQGQLLLEFDMDKIKAAGYSLETPVLITNHTDLKEIKNTNEAGVSNDVELIKVEF</sequence>
<evidence type="ECO:0000256" key="5">
    <source>
        <dbReference type="ARBA" id="ARBA00022683"/>
    </source>
</evidence>
<keyword evidence="3" id="KW-0762">Sugar transport</keyword>
<organism evidence="8 9">
    <name type="scientific">Thomasclavelia ramosa</name>
    <dbReference type="NCBI Taxonomy" id="1547"/>
    <lineage>
        <taxon>Bacteria</taxon>
        <taxon>Bacillati</taxon>
        <taxon>Bacillota</taxon>
        <taxon>Erysipelotrichia</taxon>
        <taxon>Erysipelotrichales</taxon>
        <taxon>Coprobacillaceae</taxon>
        <taxon>Thomasclavelia</taxon>
    </lineage>
</organism>
<dbReference type="GO" id="GO:0009401">
    <property type="term" value="P:phosphoenolpyruvate-dependent sugar phosphotransferase system"/>
    <property type="evidence" value="ECO:0007669"/>
    <property type="project" value="UniProtKB-KW"/>
</dbReference>
<dbReference type="InterPro" id="IPR001127">
    <property type="entry name" value="PTS_EIIA_1_perm"/>
</dbReference>
<dbReference type="PANTHER" id="PTHR45008">
    <property type="entry name" value="PTS SYSTEM GLUCOSE-SPECIFIC EIIA COMPONENT"/>
    <property type="match status" value="1"/>
</dbReference>
<name>A0A3E3ED56_9FIRM</name>
<dbReference type="AlphaFoldDB" id="A0A3E3ED56"/>
<comment type="subcellular location">
    <subcellularLocation>
        <location evidence="1">Cytoplasm</location>
    </subcellularLocation>
</comment>
<proteinExistence type="predicted"/>
<dbReference type="EMBL" id="QUSL01000012">
    <property type="protein sequence ID" value="RGD85080.1"/>
    <property type="molecule type" value="Genomic_DNA"/>
</dbReference>
<evidence type="ECO:0000259" key="7">
    <source>
        <dbReference type="Pfam" id="PF00358"/>
    </source>
</evidence>
<protein>
    <recommendedName>
        <fullName evidence="7">PTS EIIA type-1 domain-containing protein</fullName>
    </recommendedName>
</protein>
<evidence type="ECO:0000256" key="3">
    <source>
        <dbReference type="ARBA" id="ARBA00022597"/>
    </source>
</evidence>
<dbReference type="Gene3D" id="2.70.70.10">
    <property type="entry name" value="Glucose Permease (Domain IIA)"/>
    <property type="match status" value="1"/>
</dbReference>